<feature type="region of interest" description="Disordered" evidence="1">
    <location>
        <begin position="217"/>
        <end position="244"/>
    </location>
</feature>
<evidence type="ECO:0000313" key="3">
    <source>
        <dbReference type="Proteomes" id="UP000694403"/>
    </source>
</evidence>
<dbReference type="AlphaFoldDB" id="A0A8C3XNX5"/>
<evidence type="ECO:0000256" key="1">
    <source>
        <dbReference type="SAM" id="MobiDB-lite"/>
    </source>
</evidence>
<protein>
    <submittedName>
        <fullName evidence="2">Uncharacterized protein</fullName>
    </submittedName>
</protein>
<evidence type="ECO:0000313" key="2">
    <source>
        <dbReference type="Ensembl" id="ENSCSRP00000013308.1"/>
    </source>
</evidence>
<dbReference type="Ensembl" id="ENSCSRT00000013852.1">
    <property type="protein sequence ID" value="ENSCSRP00000013308.1"/>
    <property type="gene ID" value="ENSCSRG00000010100.1"/>
</dbReference>
<accession>A0A8C3XNX5</accession>
<reference evidence="2" key="2">
    <citation type="submission" date="2025-09" db="UniProtKB">
        <authorList>
            <consortium name="Ensembl"/>
        </authorList>
    </citation>
    <scope>IDENTIFICATION</scope>
</reference>
<reference evidence="2" key="1">
    <citation type="submission" date="2025-08" db="UniProtKB">
        <authorList>
            <consortium name="Ensembl"/>
        </authorList>
    </citation>
    <scope>IDENTIFICATION</scope>
</reference>
<keyword evidence="3" id="KW-1185">Reference proteome</keyword>
<name>A0A8C3XNX5_CHESE</name>
<organism evidence="2 3">
    <name type="scientific">Chelydra serpentina</name>
    <name type="common">Snapping turtle</name>
    <name type="synonym">Testudo serpentina</name>
    <dbReference type="NCBI Taxonomy" id="8475"/>
    <lineage>
        <taxon>Eukaryota</taxon>
        <taxon>Metazoa</taxon>
        <taxon>Chordata</taxon>
        <taxon>Craniata</taxon>
        <taxon>Vertebrata</taxon>
        <taxon>Euteleostomi</taxon>
        <taxon>Archelosauria</taxon>
        <taxon>Testudinata</taxon>
        <taxon>Testudines</taxon>
        <taxon>Cryptodira</taxon>
        <taxon>Durocryptodira</taxon>
        <taxon>Americhelydia</taxon>
        <taxon>Chelydroidea</taxon>
        <taxon>Chelydridae</taxon>
        <taxon>Chelydra</taxon>
    </lineage>
</organism>
<proteinExistence type="predicted"/>
<dbReference type="Proteomes" id="UP000694403">
    <property type="component" value="Unplaced"/>
</dbReference>
<feature type="region of interest" description="Disordered" evidence="1">
    <location>
        <begin position="116"/>
        <end position="177"/>
    </location>
</feature>
<sequence length="244" mass="25878">PRAAVRVGGRCQEGAVRGQGSRCFTTSSGEPCLCAGSWVVGRRYQLQGWLSLEKDLTPSGWLRLTAQGQKLPSLNAELVLGEAKTVPTEKMRVLTAQVILTPVLLCRRWMCSPPIHSSRPNGQPVRRGNHDSSPGRVGAGELTGGWITESPHRATAITTAGPQPHRHTTRSPTALHPPRLVRRAGGQWRGGPLLGHRQLSPLGAVGPFPLLAPVSEGLSHAGRSSPDGSRGAPSMGGLFGPCSW</sequence>